<dbReference type="Gene3D" id="3.10.10.10">
    <property type="entry name" value="HIV Type 1 Reverse Transcriptase, subunit A, domain 1"/>
    <property type="match status" value="1"/>
</dbReference>
<gene>
    <name evidence="2" type="ORF">TBRA_LOCUS2392</name>
</gene>
<evidence type="ECO:0000313" key="3">
    <source>
        <dbReference type="Proteomes" id="UP000479190"/>
    </source>
</evidence>
<protein>
    <submittedName>
        <fullName evidence="2">Uncharacterized protein</fullName>
    </submittedName>
</protein>
<dbReference type="EMBL" id="CADCXV010000466">
    <property type="protein sequence ID" value="CAB0030390.1"/>
    <property type="molecule type" value="Genomic_DNA"/>
</dbReference>
<accession>A0A6H5I1H2</accession>
<evidence type="ECO:0000313" key="2">
    <source>
        <dbReference type="EMBL" id="CAB0030390.1"/>
    </source>
</evidence>
<dbReference type="Proteomes" id="UP000479190">
    <property type="component" value="Unassembled WGS sequence"/>
</dbReference>
<organism evidence="2 3">
    <name type="scientific">Trichogramma brassicae</name>
    <dbReference type="NCBI Taxonomy" id="86971"/>
    <lineage>
        <taxon>Eukaryota</taxon>
        <taxon>Metazoa</taxon>
        <taxon>Ecdysozoa</taxon>
        <taxon>Arthropoda</taxon>
        <taxon>Hexapoda</taxon>
        <taxon>Insecta</taxon>
        <taxon>Pterygota</taxon>
        <taxon>Neoptera</taxon>
        <taxon>Endopterygota</taxon>
        <taxon>Hymenoptera</taxon>
        <taxon>Apocrita</taxon>
        <taxon>Proctotrupomorpha</taxon>
        <taxon>Chalcidoidea</taxon>
        <taxon>Trichogrammatidae</taxon>
        <taxon>Trichogramma</taxon>
    </lineage>
</organism>
<sequence length="146" mass="16521">MTSLLFFRTRTIENRTKTRIFPIVTLLKSKKFKTLITAALREEELHRQVNEMLETGIIEASESSYRSNIFLVPKPPDKEGNKSGIRKRADTSARGRNRPERGRRGVGAASPDSTAQRRNRLERDRRGVGAASPDSTVRITKDICPL</sequence>
<dbReference type="SUPFAM" id="SSF56672">
    <property type="entry name" value="DNA/RNA polymerases"/>
    <property type="match status" value="1"/>
</dbReference>
<name>A0A6H5I1H2_9HYME</name>
<dbReference type="OrthoDB" id="425619at2759"/>
<reference evidence="2 3" key="1">
    <citation type="submission" date="2020-02" db="EMBL/GenBank/DDBJ databases">
        <authorList>
            <person name="Ferguson B K."/>
        </authorList>
    </citation>
    <scope>NUCLEOTIDE SEQUENCE [LARGE SCALE GENOMIC DNA]</scope>
</reference>
<keyword evidence="3" id="KW-1185">Reference proteome</keyword>
<feature type="region of interest" description="Disordered" evidence="1">
    <location>
        <begin position="70"/>
        <end position="146"/>
    </location>
</feature>
<dbReference type="InterPro" id="IPR043502">
    <property type="entry name" value="DNA/RNA_pol_sf"/>
</dbReference>
<evidence type="ECO:0000256" key="1">
    <source>
        <dbReference type="SAM" id="MobiDB-lite"/>
    </source>
</evidence>
<proteinExistence type="predicted"/>
<dbReference type="AlphaFoldDB" id="A0A6H5I1H2"/>
<dbReference type="GO" id="GO:0071897">
    <property type="term" value="P:DNA biosynthetic process"/>
    <property type="evidence" value="ECO:0007669"/>
    <property type="project" value="UniProtKB-ARBA"/>
</dbReference>
<feature type="compositionally biased region" description="Basic and acidic residues" evidence="1">
    <location>
        <begin position="75"/>
        <end position="103"/>
    </location>
</feature>